<dbReference type="KEGG" id="bbel:109487425"/>
<dbReference type="GO" id="GO:0000470">
    <property type="term" value="P:maturation of LSU-rRNA"/>
    <property type="evidence" value="ECO:0007669"/>
    <property type="project" value="TreeGrafter"/>
</dbReference>
<dbReference type="GO" id="GO:0000460">
    <property type="term" value="P:maturation of 5.8S rRNA"/>
    <property type="evidence" value="ECO:0007669"/>
    <property type="project" value="TreeGrafter"/>
</dbReference>
<protein>
    <submittedName>
        <fullName evidence="2">Ribosomal biogenesis protein LAS1L-like</fullName>
    </submittedName>
</protein>
<accession>A0A6P5ABG4</accession>
<name>A0A6P5ABG4_BRABE</name>
<dbReference type="RefSeq" id="XP_019646978.1">
    <property type="nucleotide sequence ID" value="XM_019791419.1"/>
</dbReference>
<dbReference type="Pfam" id="PF04031">
    <property type="entry name" value="Las1"/>
    <property type="match status" value="1"/>
</dbReference>
<dbReference type="GO" id="GO:0004519">
    <property type="term" value="F:endonuclease activity"/>
    <property type="evidence" value="ECO:0007669"/>
    <property type="project" value="InterPro"/>
</dbReference>
<dbReference type="InterPro" id="IPR007174">
    <property type="entry name" value="Las1"/>
</dbReference>
<dbReference type="GO" id="GO:0030687">
    <property type="term" value="C:preribosome, large subunit precursor"/>
    <property type="evidence" value="ECO:0007669"/>
    <property type="project" value="TreeGrafter"/>
</dbReference>
<reference evidence="2" key="1">
    <citation type="submission" date="2025-08" db="UniProtKB">
        <authorList>
            <consortium name="RefSeq"/>
        </authorList>
    </citation>
    <scope>IDENTIFICATION</scope>
    <source>
        <tissue evidence="2">Gonad</tissue>
    </source>
</reference>
<keyword evidence="1" id="KW-1185">Reference proteome</keyword>
<evidence type="ECO:0000313" key="2">
    <source>
        <dbReference type="RefSeq" id="XP_019646978.1"/>
    </source>
</evidence>
<gene>
    <name evidence="2" type="primary">LOC109487425</name>
</gene>
<dbReference type="GO" id="GO:0090730">
    <property type="term" value="C:Las1 complex"/>
    <property type="evidence" value="ECO:0007669"/>
    <property type="project" value="InterPro"/>
</dbReference>
<dbReference type="Proteomes" id="UP000515135">
    <property type="component" value="Unplaced"/>
</dbReference>
<dbReference type="OrthoDB" id="10263222at2759"/>
<dbReference type="AlphaFoldDB" id="A0A6P5ABG4"/>
<sequence>MAARIVGWASKAEWSQVYQQLYSNDPVQVQHALDRAAAWKSRLDTKMPIAIDCTSSLLAVWLRDSGAHVRGEGGSSAANCHDLFQLRLAYSMALARFVNLVTDASQDKFYIQPVHVMAKEMSLPEWMVNLRHEATHRSLPALPVLRSGARFALSWLRKKYWEPQLQQCGELTGGAAQKEELDVEEVRQAVLGLLISYEQHQFEILSERSTRKQRTHHTTLLQEVLTNLAALMAGNSETVVSCLCGQGFLLPTPEQTTALGISNVFPENEGTGLPGIDKKFQDFWKPVFELLHQSSGIPPLVERLVQQLGTYTDEDLQFAVGWISLITTAQNSQDKKSLERLLQKVKVELPWRRLVTCCLATPCKHTTGLVHSMLQSADPPFSQHELQTYQHLCNIYTGNTAPYNQPVPESVFTADMAKARLQENQCKKKELETPTTQEDSLSVESVEGRTCLQYKAWEKCTDAVDWSQFPLGSIPNRTNDISYLEVPLGNSRDSRKQETPVRSVAWDTHREDGPVRPAQYDLQENHQRQDWTPMELGMLKRTVVLF</sequence>
<organism evidence="1 2">
    <name type="scientific">Branchiostoma belcheri</name>
    <name type="common">Amphioxus</name>
    <dbReference type="NCBI Taxonomy" id="7741"/>
    <lineage>
        <taxon>Eukaryota</taxon>
        <taxon>Metazoa</taxon>
        <taxon>Chordata</taxon>
        <taxon>Cephalochordata</taxon>
        <taxon>Leptocardii</taxon>
        <taxon>Amphioxiformes</taxon>
        <taxon>Branchiostomatidae</taxon>
        <taxon>Branchiostoma</taxon>
    </lineage>
</organism>
<proteinExistence type="predicted"/>
<dbReference type="GeneID" id="109487425"/>
<evidence type="ECO:0000313" key="1">
    <source>
        <dbReference type="Proteomes" id="UP000515135"/>
    </source>
</evidence>
<dbReference type="PANTHER" id="PTHR15002:SF0">
    <property type="entry name" value="RIBOSOMAL BIOGENESIS PROTEIN LAS1L"/>
    <property type="match status" value="1"/>
</dbReference>
<dbReference type="PANTHER" id="PTHR15002">
    <property type="entry name" value="RIBOSOMAL BIOGENESIS PROTEIN LAS1L"/>
    <property type="match status" value="1"/>
</dbReference>